<evidence type="ECO:0000256" key="3">
    <source>
        <dbReference type="ARBA" id="ARBA00023163"/>
    </source>
</evidence>
<comment type="caution">
    <text evidence="5">The sequence shown here is derived from an EMBL/GenBank/DDBJ whole genome shotgun (WGS) entry which is preliminary data.</text>
</comment>
<dbReference type="Pfam" id="PF01638">
    <property type="entry name" value="HxlR"/>
    <property type="match status" value="1"/>
</dbReference>
<reference evidence="5 6" key="1">
    <citation type="journal article" date="2016" name="Front. Microbiol.">
        <title>Comparative Genomic Analysis Reveals a Diverse Repertoire of Genes Involved in Prokaryote-Eukaryote Interactions within the Pseudovibrio Genus.</title>
        <authorList>
            <person name="Romano S."/>
            <person name="Fernandez-Guerra A."/>
            <person name="Reen F.J."/>
            <person name="Glockner F.O."/>
            <person name="Crowley S.P."/>
            <person name="O'Sullivan O."/>
            <person name="Cotter P.D."/>
            <person name="Adams C."/>
            <person name="Dobson A.D."/>
            <person name="O'Gara F."/>
        </authorList>
    </citation>
    <scope>NUCLEOTIDE SEQUENCE [LARGE SCALE GENOMIC DNA]</scope>
    <source>
        <strain evidence="5 6">Ad2</strain>
    </source>
</reference>
<gene>
    <name evidence="5" type="primary">yybR_3</name>
    <name evidence="5" type="ORF">PsAD2_03394</name>
</gene>
<evidence type="ECO:0000313" key="6">
    <source>
        <dbReference type="Proteomes" id="UP000076577"/>
    </source>
</evidence>
<dbReference type="Gene3D" id="1.10.10.10">
    <property type="entry name" value="Winged helix-like DNA-binding domain superfamily/Winged helix DNA-binding domain"/>
    <property type="match status" value="1"/>
</dbReference>
<protein>
    <submittedName>
        <fullName evidence="5">Putative HTH-type transcriptional regulator YybR</fullName>
    </submittedName>
</protein>
<dbReference type="Proteomes" id="UP000076577">
    <property type="component" value="Unassembled WGS sequence"/>
</dbReference>
<dbReference type="GO" id="GO:0003677">
    <property type="term" value="F:DNA binding"/>
    <property type="evidence" value="ECO:0007669"/>
    <property type="project" value="UniProtKB-KW"/>
</dbReference>
<organism evidence="5 6">
    <name type="scientific">Pseudovibrio axinellae</name>
    <dbReference type="NCBI Taxonomy" id="989403"/>
    <lineage>
        <taxon>Bacteria</taxon>
        <taxon>Pseudomonadati</taxon>
        <taxon>Pseudomonadota</taxon>
        <taxon>Alphaproteobacteria</taxon>
        <taxon>Hyphomicrobiales</taxon>
        <taxon>Stappiaceae</taxon>
        <taxon>Pseudovibrio</taxon>
    </lineage>
</organism>
<dbReference type="InterPro" id="IPR036388">
    <property type="entry name" value="WH-like_DNA-bd_sf"/>
</dbReference>
<keyword evidence="2" id="KW-0238">DNA-binding</keyword>
<proteinExistence type="predicted"/>
<dbReference type="STRING" id="989403.SAMN05421798_104116"/>
<dbReference type="SUPFAM" id="SSF46785">
    <property type="entry name" value="Winged helix' DNA-binding domain"/>
    <property type="match status" value="1"/>
</dbReference>
<keyword evidence="6" id="KW-1185">Reference proteome</keyword>
<dbReference type="EMBL" id="LMCB01000044">
    <property type="protein sequence ID" value="KZL16777.1"/>
    <property type="molecule type" value="Genomic_DNA"/>
</dbReference>
<accession>A0A165WPY1</accession>
<dbReference type="InterPro" id="IPR036390">
    <property type="entry name" value="WH_DNA-bd_sf"/>
</dbReference>
<dbReference type="PROSITE" id="PS51118">
    <property type="entry name" value="HTH_HXLR"/>
    <property type="match status" value="1"/>
</dbReference>
<dbReference type="PANTHER" id="PTHR33204:SF29">
    <property type="entry name" value="TRANSCRIPTIONAL REGULATOR"/>
    <property type="match status" value="1"/>
</dbReference>
<dbReference type="PANTHER" id="PTHR33204">
    <property type="entry name" value="TRANSCRIPTIONAL REGULATOR, MARR FAMILY"/>
    <property type="match status" value="1"/>
</dbReference>
<feature type="domain" description="HTH hxlR-type" evidence="4">
    <location>
        <begin position="22"/>
        <end position="121"/>
    </location>
</feature>
<name>A0A165WPY1_9HYPH</name>
<sequence length="121" mass="13734">MTENRISSPIPATAAGMCQLPCPMPDIVTLIGGKWKLIILQILIFNGTQRFGELKRQLDGVTQTMLTNQLRALERDGLVTRQIYAEVPPRVEYSATPLAQDLESVFYAMRDWWKRNQPPFG</sequence>
<dbReference type="PATRIC" id="fig|989403.3.peg.3648"/>
<dbReference type="InterPro" id="IPR002577">
    <property type="entry name" value="HTH_HxlR"/>
</dbReference>
<evidence type="ECO:0000256" key="1">
    <source>
        <dbReference type="ARBA" id="ARBA00023015"/>
    </source>
</evidence>
<evidence type="ECO:0000259" key="4">
    <source>
        <dbReference type="PROSITE" id="PS51118"/>
    </source>
</evidence>
<evidence type="ECO:0000313" key="5">
    <source>
        <dbReference type="EMBL" id="KZL16777.1"/>
    </source>
</evidence>
<keyword evidence="3" id="KW-0804">Transcription</keyword>
<dbReference type="AlphaFoldDB" id="A0A165WPY1"/>
<evidence type="ECO:0000256" key="2">
    <source>
        <dbReference type="ARBA" id="ARBA00023125"/>
    </source>
</evidence>
<keyword evidence="1" id="KW-0805">Transcription regulation</keyword>